<keyword evidence="1" id="KW-0472">Membrane</keyword>
<organism evidence="3 4">
    <name type="scientific">Fuerstiella marisgermanici</name>
    <dbReference type="NCBI Taxonomy" id="1891926"/>
    <lineage>
        <taxon>Bacteria</taxon>
        <taxon>Pseudomonadati</taxon>
        <taxon>Planctomycetota</taxon>
        <taxon>Planctomycetia</taxon>
        <taxon>Planctomycetales</taxon>
        <taxon>Planctomycetaceae</taxon>
        <taxon>Fuerstiella</taxon>
    </lineage>
</organism>
<gene>
    <name evidence="3" type="ORF">Fuma_02857</name>
</gene>
<dbReference type="KEGG" id="fmr:Fuma_02857"/>
<protein>
    <recommendedName>
        <fullName evidence="2">DUF3592 domain-containing protein</fullName>
    </recommendedName>
</protein>
<dbReference type="EMBL" id="CP017641">
    <property type="protein sequence ID" value="APZ93240.1"/>
    <property type="molecule type" value="Genomic_DNA"/>
</dbReference>
<dbReference type="Proteomes" id="UP000187735">
    <property type="component" value="Chromosome"/>
</dbReference>
<sequence>MNPKTETKLLRLRDFAFGMGLIALTWYGIGYLIDANAALVERLETTSVVVSEDASRSDFELKGAKASLYNFSYTYTVEGEEYEGSDSISSPLSIRERTLDGKELLTATAYYDPQDPADSYLEKPDTWFVEKIRTGIVVLLSLGSLAALFGNRESEEAERVKAKSAKQREQRATKYARISSSTLPENVNSMKDGNRYQGICGACETQTEVRLTKLKDSWFGICTKCYFSKDW</sequence>
<keyword evidence="1" id="KW-1133">Transmembrane helix</keyword>
<accession>A0A1P8WGS4</accession>
<keyword evidence="1" id="KW-0812">Transmembrane</keyword>
<reference evidence="3 4" key="1">
    <citation type="journal article" date="2016" name="Front. Microbiol.">
        <title>Fuerstia marisgermanicae gen. nov., sp. nov., an Unusual Member of the Phylum Planctomycetes from the German Wadden Sea.</title>
        <authorList>
            <person name="Kohn T."/>
            <person name="Heuer A."/>
            <person name="Jogler M."/>
            <person name="Vollmers J."/>
            <person name="Boedeker C."/>
            <person name="Bunk B."/>
            <person name="Rast P."/>
            <person name="Borchert D."/>
            <person name="Glockner I."/>
            <person name="Freese H.M."/>
            <person name="Klenk H.P."/>
            <person name="Overmann J."/>
            <person name="Kaster A.K."/>
            <person name="Rohde M."/>
            <person name="Wiegand S."/>
            <person name="Jogler C."/>
        </authorList>
    </citation>
    <scope>NUCLEOTIDE SEQUENCE [LARGE SCALE GENOMIC DNA]</scope>
    <source>
        <strain evidence="3 4">NH11</strain>
    </source>
</reference>
<dbReference type="InterPro" id="IPR021994">
    <property type="entry name" value="DUF3592"/>
</dbReference>
<feature type="transmembrane region" description="Helical" evidence="1">
    <location>
        <begin position="12"/>
        <end position="33"/>
    </location>
</feature>
<evidence type="ECO:0000259" key="2">
    <source>
        <dbReference type="Pfam" id="PF12158"/>
    </source>
</evidence>
<evidence type="ECO:0000313" key="3">
    <source>
        <dbReference type="EMBL" id="APZ93240.1"/>
    </source>
</evidence>
<dbReference type="Pfam" id="PF12158">
    <property type="entry name" value="DUF3592"/>
    <property type="match status" value="1"/>
</dbReference>
<feature type="domain" description="DUF3592" evidence="2">
    <location>
        <begin position="48"/>
        <end position="124"/>
    </location>
</feature>
<dbReference type="RefSeq" id="WP_077024728.1">
    <property type="nucleotide sequence ID" value="NZ_CP017641.1"/>
</dbReference>
<keyword evidence="4" id="KW-1185">Reference proteome</keyword>
<name>A0A1P8WGS4_9PLAN</name>
<evidence type="ECO:0000313" key="4">
    <source>
        <dbReference type="Proteomes" id="UP000187735"/>
    </source>
</evidence>
<evidence type="ECO:0000256" key="1">
    <source>
        <dbReference type="SAM" id="Phobius"/>
    </source>
</evidence>
<dbReference type="AlphaFoldDB" id="A0A1P8WGS4"/>
<proteinExistence type="predicted"/>